<dbReference type="Proteomes" id="UP000245383">
    <property type="component" value="Unassembled WGS sequence"/>
</dbReference>
<protein>
    <submittedName>
        <fullName evidence="1">Uncharacterized protein</fullName>
    </submittedName>
</protein>
<organism evidence="1 2">
    <name type="scientific">Smittium simulii</name>
    <dbReference type="NCBI Taxonomy" id="133385"/>
    <lineage>
        <taxon>Eukaryota</taxon>
        <taxon>Fungi</taxon>
        <taxon>Fungi incertae sedis</taxon>
        <taxon>Zoopagomycota</taxon>
        <taxon>Kickxellomycotina</taxon>
        <taxon>Harpellomycetes</taxon>
        <taxon>Harpellales</taxon>
        <taxon>Legeriomycetaceae</taxon>
        <taxon>Smittium</taxon>
    </lineage>
</organism>
<sequence length="429" mass="49071">MFNFESSFNNKPAPDGFMFPSGCHAHSDQDGFTEFHNSFPKCQFCTSTQCDTSFFSKPIYSSSTFNTAFGDSDRFFSNFSGYHVNKHCSSEHIRHSTHEYNKNCCSNCQCHHSHNHCNQKHSTCFIDRERPTPSTKHAQVHFQQDSGIESSKKETTEVSFSTKQNNIQRTPSQSTLETKVEVNLKEKSHVHLEKEHCRTSTDLKESFTLQLHPNHKNQQPIQAGKCKICNFFCYGVCSIPYNPNARFKNVNFRLYPDYDFIPDNQIVPKDTSFFPKTELSVNRKWFRIKIKDPNRIYSKYTVDFFGDLLVIACKSSDNVSIAVPSVTIAGPATPPTQSKLSRKPIQDILKKPSNLFKYKSKSTDVNLASMPTSDISGTTNIYVNVDTHIHDTYLRKSFLLSPNQFDLSRANASLDLGKRFEVIVPKRRI</sequence>
<accession>A0A2T9YET2</accession>
<reference evidence="1 2" key="1">
    <citation type="journal article" date="2018" name="MBio">
        <title>Comparative Genomics Reveals the Core Gene Toolbox for the Fungus-Insect Symbiosis.</title>
        <authorList>
            <person name="Wang Y."/>
            <person name="Stata M."/>
            <person name="Wang W."/>
            <person name="Stajich J.E."/>
            <person name="White M.M."/>
            <person name="Moncalvo J.M."/>
        </authorList>
    </citation>
    <scope>NUCLEOTIDE SEQUENCE [LARGE SCALE GENOMIC DNA]</scope>
    <source>
        <strain evidence="1 2">SWE-8-4</strain>
    </source>
</reference>
<evidence type="ECO:0000313" key="1">
    <source>
        <dbReference type="EMBL" id="PVU90851.1"/>
    </source>
</evidence>
<proteinExistence type="predicted"/>
<keyword evidence="2" id="KW-1185">Reference proteome</keyword>
<dbReference type="EMBL" id="MBFR01000237">
    <property type="protein sequence ID" value="PVU90851.1"/>
    <property type="molecule type" value="Genomic_DNA"/>
</dbReference>
<dbReference type="OrthoDB" id="5599887at2759"/>
<name>A0A2T9YET2_9FUNG</name>
<gene>
    <name evidence="1" type="ORF">BB561_004688</name>
</gene>
<evidence type="ECO:0000313" key="2">
    <source>
        <dbReference type="Proteomes" id="UP000245383"/>
    </source>
</evidence>
<comment type="caution">
    <text evidence="1">The sequence shown here is derived from an EMBL/GenBank/DDBJ whole genome shotgun (WGS) entry which is preliminary data.</text>
</comment>
<dbReference type="AlphaFoldDB" id="A0A2T9YET2"/>